<keyword evidence="3" id="KW-1185">Reference proteome</keyword>
<proteinExistence type="predicted"/>
<sequence>MEACALTDTGQKRSMNQDFIYASTDPVGSLENLFIVADGMGGHQAGDFASRFVVENLVRFFEIPHPDRDVHGILKEGIRKVNRELYEQASRTPELSGTGSTLVLATIRGNVLYVANIGDSRLYLLRGALEQITKDHSYVEELVAMGKLKRGSRDYLEKKNIITRAVGVSEDVDTDLFALKLKSGDQILMCSDGLSNMVDELEMEYIIRSEDGVEARAKALVDAANRSGGQDNISVVLVEPQISEVSL</sequence>
<reference evidence="2 3" key="1">
    <citation type="submission" date="2024-03" db="EMBL/GenBank/DDBJ databases">
        <title>Human intestinal bacterial collection.</title>
        <authorList>
            <person name="Pauvert C."/>
            <person name="Hitch T.C.A."/>
            <person name="Clavel T."/>
        </authorList>
    </citation>
    <scope>NUCLEOTIDE SEQUENCE [LARGE SCALE GENOMIC DNA]</scope>
    <source>
        <strain evidence="2 3">CLA-AP-H27</strain>
    </source>
</reference>
<evidence type="ECO:0000313" key="2">
    <source>
        <dbReference type="EMBL" id="MEQ2563583.1"/>
    </source>
</evidence>
<dbReference type="PANTHER" id="PTHR13832">
    <property type="entry name" value="PROTEIN PHOSPHATASE 2C"/>
    <property type="match status" value="1"/>
</dbReference>
<dbReference type="Pfam" id="PF13672">
    <property type="entry name" value="PP2C_2"/>
    <property type="match status" value="1"/>
</dbReference>
<dbReference type="SUPFAM" id="SSF81606">
    <property type="entry name" value="PP2C-like"/>
    <property type="match status" value="1"/>
</dbReference>
<dbReference type="PROSITE" id="PS51746">
    <property type="entry name" value="PPM_2"/>
    <property type="match status" value="1"/>
</dbReference>
<dbReference type="EMBL" id="JBBMFJ010000021">
    <property type="protein sequence ID" value="MEQ2563583.1"/>
    <property type="molecule type" value="Genomic_DNA"/>
</dbReference>
<feature type="domain" description="PPM-type phosphatase" evidence="1">
    <location>
        <begin position="3"/>
        <end position="240"/>
    </location>
</feature>
<dbReference type="CDD" id="cd00143">
    <property type="entry name" value="PP2Cc"/>
    <property type="match status" value="1"/>
</dbReference>
<dbReference type="RefSeq" id="WP_349229708.1">
    <property type="nucleotide sequence ID" value="NZ_JBBMFJ010000021.1"/>
</dbReference>
<protein>
    <submittedName>
        <fullName evidence="2">Stp1/IreP family PP2C-type Ser/Thr phosphatase</fullName>
    </submittedName>
</protein>
<dbReference type="SMART" id="SM00331">
    <property type="entry name" value="PP2C_SIG"/>
    <property type="match status" value="1"/>
</dbReference>
<dbReference type="InterPro" id="IPR036457">
    <property type="entry name" value="PPM-type-like_dom_sf"/>
</dbReference>
<dbReference type="InterPro" id="IPR015655">
    <property type="entry name" value="PP2C"/>
</dbReference>
<organism evidence="2 3">
    <name type="scientific">Ventrimonas faecis</name>
    <dbReference type="NCBI Taxonomy" id="3133170"/>
    <lineage>
        <taxon>Bacteria</taxon>
        <taxon>Bacillati</taxon>
        <taxon>Bacillota</taxon>
        <taxon>Clostridia</taxon>
        <taxon>Lachnospirales</taxon>
        <taxon>Lachnospiraceae</taxon>
        <taxon>Ventrimonas</taxon>
    </lineage>
</organism>
<dbReference type="NCBIfam" id="NF033484">
    <property type="entry name" value="Stp1_PP2C_phos"/>
    <property type="match status" value="1"/>
</dbReference>
<evidence type="ECO:0000259" key="1">
    <source>
        <dbReference type="PROSITE" id="PS51746"/>
    </source>
</evidence>
<dbReference type="InterPro" id="IPR001932">
    <property type="entry name" value="PPM-type_phosphatase-like_dom"/>
</dbReference>
<dbReference type="Gene3D" id="3.60.40.10">
    <property type="entry name" value="PPM-type phosphatase domain"/>
    <property type="match status" value="1"/>
</dbReference>
<comment type="caution">
    <text evidence="2">The sequence shown here is derived from an EMBL/GenBank/DDBJ whole genome shotgun (WGS) entry which is preliminary data.</text>
</comment>
<dbReference type="Proteomes" id="UP001437460">
    <property type="component" value="Unassembled WGS sequence"/>
</dbReference>
<gene>
    <name evidence="2" type="ORF">WMO41_10505</name>
</gene>
<name>A0ABV1HMN3_9FIRM</name>
<dbReference type="PANTHER" id="PTHR13832:SF860">
    <property type="entry name" value="PROTEIN PHOSPHATASE PHPP"/>
    <property type="match status" value="1"/>
</dbReference>
<dbReference type="SMART" id="SM00332">
    <property type="entry name" value="PP2Cc"/>
    <property type="match status" value="1"/>
</dbReference>
<evidence type="ECO:0000313" key="3">
    <source>
        <dbReference type="Proteomes" id="UP001437460"/>
    </source>
</evidence>
<accession>A0ABV1HMN3</accession>